<reference evidence="3" key="1">
    <citation type="journal article" date="2019" name="Int. J. Syst. Evol. Microbiol.">
        <title>The Global Catalogue of Microorganisms (GCM) 10K type strain sequencing project: providing services to taxonomists for standard genome sequencing and annotation.</title>
        <authorList>
            <consortium name="The Broad Institute Genomics Platform"/>
            <consortium name="The Broad Institute Genome Sequencing Center for Infectious Disease"/>
            <person name="Wu L."/>
            <person name="Ma J."/>
        </authorList>
    </citation>
    <scope>NUCLEOTIDE SEQUENCE [LARGE SCALE GENOMIC DNA]</scope>
    <source>
        <strain evidence="3">JCM 3399</strain>
    </source>
</reference>
<sequence>MSVAAIRRAGVSSLRDRREEVDGGALMVGQVAYTAGESGRGGVDGARQRVEVHAHVRTVASFAIPAPSLSWFRLCLRLRLDSATPSTPSPSRPHRHLDSVAISTRSPSRLGRRLDSSVEWNQGAALR</sequence>
<accession>A0ABQ2UY81</accession>
<proteinExistence type="predicted"/>
<evidence type="ECO:0000313" key="2">
    <source>
        <dbReference type="EMBL" id="GGU57517.1"/>
    </source>
</evidence>
<protein>
    <submittedName>
        <fullName evidence="2">Uncharacterized protein</fullName>
    </submittedName>
</protein>
<dbReference type="Proteomes" id="UP000654471">
    <property type="component" value="Unassembled WGS sequence"/>
</dbReference>
<gene>
    <name evidence="2" type="ORF">GCM10010211_22890</name>
</gene>
<dbReference type="EMBL" id="BMRP01000006">
    <property type="protein sequence ID" value="GGU57517.1"/>
    <property type="molecule type" value="Genomic_DNA"/>
</dbReference>
<organism evidence="2 3">
    <name type="scientific">Streptomyces albospinus</name>
    <dbReference type="NCBI Taxonomy" id="285515"/>
    <lineage>
        <taxon>Bacteria</taxon>
        <taxon>Bacillati</taxon>
        <taxon>Actinomycetota</taxon>
        <taxon>Actinomycetes</taxon>
        <taxon>Kitasatosporales</taxon>
        <taxon>Streptomycetaceae</taxon>
        <taxon>Streptomyces</taxon>
    </lineage>
</organism>
<feature type="region of interest" description="Disordered" evidence="1">
    <location>
        <begin position="83"/>
        <end position="114"/>
    </location>
</feature>
<comment type="caution">
    <text evidence="2">The sequence shown here is derived from an EMBL/GenBank/DDBJ whole genome shotgun (WGS) entry which is preliminary data.</text>
</comment>
<name>A0ABQ2UY81_9ACTN</name>
<evidence type="ECO:0000313" key="3">
    <source>
        <dbReference type="Proteomes" id="UP000654471"/>
    </source>
</evidence>
<evidence type="ECO:0000256" key="1">
    <source>
        <dbReference type="SAM" id="MobiDB-lite"/>
    </source>
</evidence>
<keyword evidence="3" id="KW-1185">Reference proteome</keyword>